<dbReference type="InterPro" id="IPR013783">
    <property type="entry name" value="Ig-like_fold"/>
</dbReference>
<dbReference type="AlphaFoldDB" id="A0A9D4KWH2"/>
<gene>
    <name evidence="1" type="ORF">DPMN_089196</name>
</gene>
<reference evidence="1" key="2">
    <citation type="submission" date="2020-11" db="EMBL/GenBank/DDBJ databases">
        <authorList>
            <person name="McCartney M.A."/>
            <person name="Auch B."/>
            <person name="Kono T."/>
            <person name="Mallez S."/>
            <person name="Becker A."/>
            <person name="Gohl D.M."/>
            <person name="Silverstein K.A.T."/>
            <person name="Koren S."/>
            <person name="Bechman K.B."/>
            <person name="Herman A."/>
            <person name="Abrahante J.E."/>
            <person name="Garbe J."/>
        </authorList>
    </citation>
    <scope>NUCLEOTIDE SEQUENCE</scope>
    <source>
        <strain evidence="1">Duluth1</strain>
        <tissue evidence="1">Whole animal</tissue>
    </source>
</reference>
<evidence type="ECO:0000313" key="2">
    <source>
        <dbReference type="Proteomes" id="UP000828390"/>
    </source>
</evidence>
<comment type="caution">
    <text evidence="1">The sequence shown here is derived from an EMBL/GenBank/DDBJ whole genome shotgun (WGS) entry which is preliminary data.</text>
</comment>
<organism evidence="1 2">
    <name type="scientific">Dreissena polymorpha</name>
    <name type="common">Zebra mussel</name>
    <name type="synonym">Mytilus polymorpha</name>
    <dbReference type="NCBI Taxonomy" id="45954"/>
    <lineage>
        <taxon>Eukaryota</taxon>
        <taxon>Metazoa</taxon>
        <taxon>Spiralia</taxon>
        <taxon>Lophotrochozoa</taxon>
        <taxon>Mollusca</taxon>
        <taxon>Bivalvia</taxon>
        <taxon>Autobranchia</taxon>
        <taxon>Heteroconchia</taxon>
        <taxon>Euheterodonta</taxon>
        <taxon>Imparidentia</taxon>
        <taxon>Neoheterodontei</taxon>
        <taxon>Myida</taxon>
        <taxon>Dreissenoidea</taxon>
        <taxon>Dreissenidae</taxon>
        <taxon>Dreissena</taxon>
    </lineage>
</organism>
<dbReference type="InterPro" id="IPR036179">
    <property type="entry name" value="Ig-like_dom_sf"/>
</dbReference>
<dbReference type="EMBL" id="JAIWYP010000003">
    <property type="protein sequence ID" value="KAH3846889.1"/>
    <property type="molecule type" value="Genomic_DNA"/>
</dbReference>
<dbReference type="SUPFAM" id="SSF48726">
    <property type="entry name" value="Immunoglobulin"/>
    <property type="match status" value="1"/>
</dbReference>
<evidence type="ECO:0000313" key="1">
    <source>
        <dbReference type="EMBL" id="KAH3846889.1"/>
    </source>
</evidence>
<proteinExistence type="predicted"/>
<accession>A0A9D4KWH2</accession>
<keyword evidence="2" id="KW-1185">Reference proteome</keyword>
<dbReference type="Gene3D" id="2.60.40.10">
    <property type="entry name" value="Immunoglobulins"/>
    <property type="match status" value="1"/>
</dbReference>
<name>A0A9D4KWH2_DREPO</name>
<protein>
    <submittedName>
        <fullName evidence="1">Uncharacterized protein</fullName>
    </submittedName>
</protein>
<reference evidence="1" key="1">
    <citation type="journal article" date="2019" name="bioRxiv">
        <title>The Genome of the Zebra Mussel, Dreissena polymorpha: A Resource for Invasive Species Research.</title>
        <authorList>
            <person name="McCartney M.A."/>
            <person name="Auch B."/>
            <person name="Kono T."/>
            <person name="Mallez S."/>
            <person name="Zhang Y."/>
            <person name="Obille A."/>
            <person name="Becker A."/>
            <person name="Abrahante J.E."/>
            <person name="Garbe J."/>
            <person name="Badalamenti J.P."/>
            <person name="Herman A."/>
            <person name="Mangelson H."/>
            <person name="Liachko I."/>
            <person name="Sullivan S."/>
            <person name="Sone E.D."/>
            <person name="Koren S."/>
            <person name="Silverstein K.A.T."/>
            <person name="Beckman K.B."/>
            <person name="Gohl D.M."/>
        </authorList>
    </citation>
    <scope>NUCLEOTIDE SEQUENCE</scope>
    <source>
        <strain evidence="1">Duluth1</strain>
        <tissue evidence="1">Whole animal</tissue>
    </source>
</reference>
<dbReference type="Proteomes" id="UP000828390">
    <property type="component" value="Unassembled WGS sequence"/>
</dbReference>
<sequence length="208" mass="23146">MKMMELDSDYVNSSWDGAAINVKCNDQESTVIKLKLEDFKNECGYLNVLSYPEGPGGYGQIAYFPTAKILRNPVVPPKLEPELTLPELQEGSPVNITCVTPPGRPPPVIQMFLDKHQSGNDSVHASNTETNANFEANINIYSNVVASFSRPVAQTAEQNELVYADIDIAFLELKQKKVTKKNKYVPTEYTSVRELTADVSDEHVYVNT</sequence>